<comment type="caution">
    <text evidence="4">The sequence shown here is derived from an EMBL/GenBank/DDBJ whole genome shotgun (WGS) entry which is preliminary data.</text>
</comment>
<name>A0A178MJH5_9PROT</name>
<dbReference type="SUPFAM" id="SSF56954">
    <property type="entry name" value="Outer membrane efflux proteins (OEP)"/>
    <property type="match status" value="1"/>
</dbReference>
<evidence type="ECO:0008006" key="6">
    <source>
        <dbReference type="Google" id="ProtNLM"/>
    </source>
</evidence>
<evidence type="ECO:0000313" key="5">
    <source>
        <dbReference type="Proteomes" id="UP000078543"/>
    </source>
</evidence>
<accession>A0A178MJH5</accession>
<gene>
    <name evidence="4" type="ORF">A6A05_14410</name>
</gene>
<organism evidence="4 5">
    <name type="scientific">Magnetospirillum moscoviense</name>
    <dbReference type="NCBI Taxonomy" id="1437059"/>
    <lineage>
        <taxon>Bacteria</taxon>
        <taxon>Pseudomonadati</taxon>
        <taxon>Pseudomonadota</taxon>
        <taxon>Alphaproteobacteria</taxon>
        <taxon>Rhodospirillales</taxon>
        <taxon>Rhodospirillaceae</taxon>
        <taxon>Magnetospirillum</taxon>
    </lineage>
</organism>
<dbReference type="PANTHER" id="PTHR30203:SF33">
    <property type="entry name" value="BLR4455 PROTEIN"/>
    <property type="match status" value="1"/>
</dbReference>
<dbReference type="AlphaFoldDB" id="A0A178MJH5"/>
<dbReference type="NCBIfam" id="TIGR01845">
    <property type="entry name" value="outer_NodT"/>
    <property type="match status" value="1"/>
</dbReference>
<evidence type="ECO:0000256" key="1">
    <source>
        <dbReference type="ARBA" id="ARBA00007613"/>
    </source>
</evidence>
<comment type="subcellular location">
    <subcellularLocation>
        <location evidence="2">Cell membrane</location>
        <topology evidence="2">Lipid-anchor</topology>
    </subcellularLocation>
</comment>
<evidence type="ECO:0000256" key="2">
    <source>
        <dbReference type="RuleBase" id="RU362097"/>
    </source>
</evidence>
<evidence type="ECO:0000313" key="4">
    <source>
        <dbReference type="EMBL" id="OAN48820.1"/>
    </source>
</evidence>
<comment type="similarity">
    <text evidence="1 2">Belongs to the outer membrane factor (OMF) (TC 1.B.17) family.</text>
</comment>
<protein>
    <recommendedName>
        <fullName evidence="6">RND transporter</fullName>
    </recommendedName>
</protein>
<keyword evidence="2" id="KW-0472">Membrane</keyword>
<proteinExistence type="inferred from homology"/>
<dbReference type="Gene3D" id="2.20.200.10">
    <property type="entry name" value="Outer membrane efflux proteins (OEP)"/>
    <property type="match status" value="1"/>
</dbReference>
<evidence type="ECO:0000256" key="3">
    <source>
        <dbReference type="SAM" id="MobiDB-lite"/>
    </source>
</evidence>
<feature type="region of interest" description="Disordered" evidence="3">
    <location>
        <begin position="95"/>
        <end position="116"/>
    </location>
</feature>
<dbReference type="Proteomes" id="UP000078543">
    <property type="component" value="Unassembled WGS sequence"/>
</dbReference>
<keyword evidence="2" id="KW-1134">Transmembrane beta strand</keyword>
<keyword evidence="2" id="KW-0564">Palmitate</keyword>
<dbReference type="GO" id="GO:0015562">
    <property type="term" value="F:efflux transmembrane transporter activity"/>
    <property type="evidence" value="ECO:0007669"/>
    <property type="project" value="InterPro"/>
</dbReference>
<feature type="compositionally biased region" description="Basic and acidic residues" evidence="3">
    <location>
        <begin position="470"/>
        <end position="479"/>
    </location>
</feature>
<sequence>MAALLVASCTVGPDYVRPETPVPESFRTSADQPSLPPPPTRWWTEFQSPELNSLVDEALANNHDLRAAVQRIAQAEAKAGVEAGALLPDLKLSGSGSARAPKGGVGSVQTATTETERSDRTYQVGLKSSYELDFWGKNRKAMEAALATAQASVFDRETVAMTLVSDVATAYFQYLQGCDRVLVAEANVDNMKRVLEKVKRRRAVGEGSDLEVASQSAMLSQAEATLPILNLARDQQFHRLALLLGRAPNDLKLGCRPLASVAIPTVRPGLPSELLLRRPDIRKAESDMVAANANIGMARAKLYPSISLTGERGYGSKELINVMSPISMFWTVTASLAQTLFDNGKTQSEIAYYEARWGELVETYRKSIFSSLRDVEDALSSIHHYADRDEASTQRLRHAREAKRLSERSFGIGIIDYLSVLETERTQYNAEDELVQARFARLTAAINLYKAMGGGLEEPPPPTETPAAEGPKESTDANG</sequence>
<dbReference type="Pfam" id="PF02321">
    <property type="entry name" value="OEP"/>
    <property type="match status" value="2"/>
</dbReference>
<keyword evidence="5" id="KW-1185">Reference proteome</keyword>
<dbReference type="PANTHER" id="PTHR30203">
    <property type="entry name" value="OUTER MEMBRANE CATION EFFLUX PROTEIN"/>
    <property type="match status" value="1"/>
</dbReference>
<dbReference type="STRING" id="1437059.A6A05_14410"/>
<dbReference type="InterPro" id="IPR010131">
    <property type="entry name" value="MdtP/NodT-like"/>
</dbReference>
<dbReference type="GO" id="GO:0005886">
    <property type="term" value="C:plasma membrane"/>
    <property type="evidence" value="ECO:0007669"/>
    <property type="project" value="UniProtKB-SubCell"/>
</dbReference>
<feature type="region of interest" description="Disordered" evidence="3">
    <location>
        <begin position="16"/>
        <end position="40"/>
    </location>
</feature>
<dbReference type="EMBL" id="LWQU01000154">
    <property type="protein sequence ID" value="OAN48820.1"/>
    <property type="molecule type" value="Genomic_DNA"/>
</dbReference>
<feature type="region of interest" description="Disordered" evidence="3">
    <location>
        <begin position="453"/>
        <end position="479"/>
    </location>
</feature>
<keyword evidence="2" id="KW-0812">Transmembrane</keyword>
<dbReference type="InterPro" id="IPR003423">
    <property type="entry name" value="OMP_efflux"/>
</dbReference>
<reference evidence="4 5" key="1">
    <citation type="submission" date="2016-04" db="EMBL/GenBank/DDBJ databases">
        <title>Draft genome sequence of freshwater magnetotactic bacteria Magnetospirillum marisnigri SP-1 and Magnetospirillum moscoviense BB-1.</title>
        <authorList>
            <person name="Koziaeva V."/>
            <person name="Dziuba M.V."/>
            <person name="Ivanov T.M."/>
            <person name="Kuznetsov B."/>
            <person name="Grouzdev D.S."/>
        </authorList>
    </citation>
    <scope>NUCLEOTIDE SEQUENCE [LARGE SCALE GENOMIC DNA]</scope>
    <source>
        <strain evidence="4 5">BB-1</strain>
    </source>
</reference>
<dbReference type="Gene3D" id="1.20.1600.10">
    <property type="entry name" value="Outer membrane efflux proteins (OEP)"/>
    <property type="match status" value="1"/>
</dbReference>
<keyword evidence="2" id="KW-0449">Lipoprotein</keyword>